<protein>
    <recommendedName>
        <fullName evidence="11">EGF-like domain-containing protein</fullName>
    </recommendedName>
</protein>
<keyword evidence="2" id="KW-1133">Transmembrane helix</keyword>
<evidence type="ECO:0000259" key="4">
    <source>
        <dbReference type="Pfam" id="PF22933"/>
    </source>
</evidence>
<feature type="domain" description="DUF7949" evidence="8">
    <location>
        <begin position="1042"/>
        <end position="1075"/>
    </location>
</feature>
<dbReference type="PANTHER" id="PTHR31378">
    <property type="entry name" value="EGF-LIKE DOMAIN-CONTAINING PROTEIN-RELATED-RELATED"/>
    <property type="match status" value="1"/>
</dbReference>
<dbReference type="InterPro" id="IPR055463">
    <property type="entry name" value="DUF7035"/>
</dbReference>
<feature type="region of interest" description="Disordered" evidence="1">
    <location>
        <begin position="1003"/>
        <end position="1034"/>
    </location>
</feature>
<evidence type="ECO:0000259" key="5">
    <source>
        <dbReference type="Pfam" id="PF23033"/>
    </source>
</evidence>
<dbReference type="Pfam" id="PF23033">
    <property type="entry name" value="DUF7034"/>
    <property type="match status" value="1"/>
</dbReference>
<evidence type="ECO:0008006" key="11">
    <source>
        <dbReference type="Google" id="ProtNLM"/>
    </source>
</evidence>
<feature type="domain" description="ComC supersandwich" evidence="4">
    <location>
        <begin position="1109"/>
        <end position="1307"/>
    </location>
</feature>
<gene>
    <name evidence="9" type="ORF">CYY_007185</name>
</gene>
<evidence type="ECO:0000313" key="9">
    <source>
        <dbReference type="EMBL" id="KAF2071490.1"/>
    </source>
</evidence>
<dbReference type="EMBL" id="AJWJ01000369">
    <property type="protein sequence ID" value="KAF2071490.1"/>
    <property type="molecule type" value="Genomic_DNA"/>
</dbReference>
<feature type="chain" id="PRO_5035152272" description="EGF-like domain-containing protein" evidence="3">
    <location>
        <begin position="18"/>
        <end position="1378"/>
    </location>
</feature>
<keyword evidence="10" id="KW-1185">Reference proteome</keyword>
<dbReference type="Proteomes" id="UP000695562">
    <property type="component" value="Unassembled WGS sequence"/>
</dbReference>
<evidence type="ECO:0000259" key="7">
    <source>
        <dbReference type="Pfam" id="PF24893"/>
    </source>
</evidence>
<dbReference type="InterPro" id="IPR056645">
    <property type="entry name" value="DUF7743"/>
</dbReference>
<dbReference type="Pfam" id="PF23034">
    <property type="entry name" value="DUF7035"/>
    <property type="match status" value="1"/>
</dbReference>
<feature type="signal peptide" evidence="3">
    <location>
        <begin position="1"/>
        <end position="17"/>
    </location>
</feature>
<name>A0A8J4UXU3_9MYCE</name>
<dbReference type="InterPro" id="IPR057709">
    <property type="entry name" value="DUF7949"/>
</dbReference>
<feature type="domain" description="DUF7034" evidence="5">
    <location>
        <begin position="777"/>
        <end position="894"/>
    </location>
</feature>
<evidence type="ECO:0000259" key="6">
    <source>
        <dbReference type="Pfam" id="PF23034"/>
    </source>
</evidence>
<dbReference type="Pfam" id="PF24893">
    <property type="entry name" value="DUF7743"/>
    <property type="match status" value="1"/>
</dbReference>
<reference evidence="9" key="1">
    <citation type="submission" date="2020-01" db="EMBL/GenBank/DDBJ databases">
        <title>Development of genomics and gene disruption for Polysphondylium violaceum indicates a role for the polyketide synthase stlB in stalk morphogenesis.</title>
        <authorList>
            <person name="Narita B."/>
            <person name="Kawabe Y."/>
            <person name="Kin K."/>
            <person name="Saito T."/>
            <person name="Gibbs R."/>
            <person name="Kuspa A."/>
            <person name="Muzny D."/>
            <person name="Queller D."/>
            <person name="Richards S."/>
            <person name="Strassman J."/>
            <person name="Sucgang R."/>
            <person name="Worley K."/>
            <person name="Schaap P."/>
        </authorList>
    </citation>
    <scope>NUCLEOTIDE SEQUENCE</scope>
    <source>
        <strain evidence="9">QSvi11</strain>
    </source>
</reference>
<feature type="domain" description="DUF7743" evidence="7">
    <location>
        <begin position="431"/>
        <end position="541"/>
    </location>
</feature>
<dbReference type="Pfam" id="PF25820">
    <property type="entry name" value="DUF7949"/>
    <property type="match status" value="1"/>
</dbReference>
<evidence type="ECO:0000256" key="1">
    <source>
        <dbReference type="SAM" id="MobiDB-lite"/>
    </source>
</evidence>
<feature type="transmembrane region" description="Helical" evidence="2">
    <location>
        <begin position="1335"/>
        <end position="1358"/>
    </location>
</feature>
<evidence type="ECO:0000256" key="3">
    <source>
        <dbReference type="SAM" id="SignalP"/>
    </source>
</evidence>
<keyword evidence="3" id="KW-0732">Signal</keyword>
<proteinExistence type="predicted"/>
<evidence type="ECO:0000313" key="10">
    <source>
        <dbReference type="Proteomes" id="UP000695562"/>
    </source>
</evidence>
<keyword evidence="2" id="KW-0812">Transmembrane</keyword>
<sequence length="1378" mass="154632">MIKIFFFCFCLIVFVHSLKISVVLEKEENNLYANSLSQCTKGYLVLFSEIASPITSIDHSCISTTTLNQTIDSSNLLYNFEFQNSIGAQSCEITLITQLETVGYTFNFICQEMPIPIIKDIGSLPQYTQKFGTFSFNILYEYMFSIENVPEPNSQLSINYLVNDTNWSLGLSKINYNTYIIEIYPIYSANTIFQTTVVKVTLNFQNNYEHFFEIELKNPKSNIEMTDYNLAPIDNPVMAYQVLGSFNIKSDTPSKLIFGFEISNMMLFCLNYPIYGNPFNSTYFIRLYLGMDFNQNLDWVNYQGNVKQILTSKNINIIAIPPIDDSPGDIKSKVSDPNPALGGNRILSYLTTNTKFERESYSFLNMVIEDQVYLDPNLQYLNDGAFSLIGNFSAFNRSVDMIVSKYYNRENIWFGILSAISRNDYIDPSSIDLLPPIINDWELIALPGFGEYILLRASITDNISGFAAIYEPNPSSTAIIMSCQNLVSGTIQNGVYEVVIKNPLFSIQEFYISDYASNTNTYGSKFLPIMEPFVNLNFSNPRNYNYDSLDFQVLNANWSHNDIDLSLRSCSVIFSFTLANPDKEMSPCFQLGLEYPFIEIKIFCGTWNETSNQYEILVTLPMRMLTGVLSYSLFYYKHISSDYLNLAFPSSELRIFSQDADMLGPEIIDLSPIDGEIGWTFRVYDKLNGFASGNITITGSLYQIENVFILNPNDEIHEIRVPLLSPCVPQTYTITSAFLVDNGGYVSDIVNVFKNYINVDLHKIEITCPAPIPLDPPILKSFEFNPQTIDVGSNNRNVTIKFTVEAPIGNALIDRTPFVYLTSLYTITKKEATFKSSSNFEYFYECEMEVPYGFGAPEKSIFSLYGIMDITATMIGFTSSDLDRLHFDYILDTTEFTKDAHPVIESSSDITVRGGKLLIIGNAFGSDIGTLVVNVVYNDGIIDPKHAIFLSPTSIVIENVRPTTLPFKIQIAKLGTNSETLYSNDYWIKPRLVPGFPYTDSSSTSSIGSSTSDSSVDSSSHSASFGSDSSSNEIIPTNPPNPCINSCGGPTQGRCASNGCVCISPWVGADCTSKVIIIPTPSINNSLPTTNFSFPSENNAENIGLTGIISIVELQELDKNDQILFRYPFAQWVWTNISTFGTPEKYLYSANITNSNLTTYVNVTIQYFEKQENISFAGEELIMNPYSIKYNINISSYSFTNSQNSLQLIMKLTLESNESDGCSAIEKGNTTLSNSDFVKLQINNHSLYGRFVKRGIIDGRISSISNQVLENYHQDKSTQFNDVISFMGIKIRSFRSMVQLDPDFSVLLDQNGASSSDSTSSICSSKKKKLSVAQLAGIIIGSILFGAVVIVASTYFIYKNLKEKRFEKGFEKKLKNIK</sequence>
<dbReference type="PANTHER" id="PTHR31378:SF17">
    <property type="match status" value="1"/>
</dbReference>
<dbReference type="Pfam" id="PF22933">
    <property type="entry name" value="ComC_SSD"/>
    <property type="match status" value="1"/>
</dbReference>
<dbReference type="InterPro" id="IPR054484">
    <property type="entry name" value="ComC_SSD"/>
</dbReference>
<keyword evidence="2" id="KW-0472">Membrane</keyword>
<evidence type="ECO:0000259" key="8">
    <source>
        <dbReference type="Pfam" id="PF25820"/>
    </source>
</evidence>
<dbReference type="InterPro" id="IPR055462">
    <property type="entry name" value="DUF7034"/>
</dbReference>
<comment type="caution">
    <text evidence="9">The sequence shown here is derived from an EMBL/GenBank/DDBJ whole genome shotgun (WGS) entry which is preliminary data.</text>
</comment>
<accession>A0A8J4UXU3</accession>
<feature type="domain" description="DUF7035" evidence="6">
    <location>
        <begin position="660"/>
        <end position="768"/>
    </location>
</feature>
<evidence type="ECO:0000256" key="2">
    <source>
        <dbReference type="SAM" id="Phobius"/>
    </source>
</evidence>
<organism evidence="9 10">
    <name type="scientific">Polysphondylium violaceum</name>
    <dbReference type="NCBI Taxonomy" id="133409"/>
    <lineage>
        <taxon>Eukaryota</taxon>
        <taxon>Amoebozoa</taxon>
        <taxon>Evosea</taxon>
        <taxon>Eumycetozoa</taxon>
        <taxon>Dictyostelia</taxon>
        <taxon>Dictyosteliales</taxon>
        <taxon>Dictyosteliaceae</taxon>
        <taxon>Polysphondylium</taxon>
    </lineage>
</organism>